<dbReference type="EMBL" id="KM009991">
    <property type="protein sequence ID" value="AIE47868.1"/>
    <property type="molecule type" value="Genomic_DNA"/>
</dbReference>
<sequence>MLTKISSGLIVTAAILCLLVYMITLLYLNPYRNDAKKLVHDHAQTLQFGAYIEIFDLTTAQRVERLFIIRPENVILYNLDGALFYYLESSSVLCPREFSLVRFTRNEIAAVNDNGLFNTVCTNVNSLVVLEHFLTLKNNVSDENLMLTVDEINYSILDIINLLIYTGYVQIK</sequence>
<dbReference type="InterPro" id="IPR006883">
    <property type="entry name" value="AcMNPV_PIF-4"/>
</dbReference>
<dbReference type="OrthoDB" id="16714at10239"/>
<dbReference type="GeneID" id="20003990"/>
<evidence type="ECO:0000313" key="3">
    <source>
        <dbReference type="Proteomes" id="UP000203240"/>
    </source>
</evidence>
<dbReference type="RefSeq" id="YP_009049905.1">
    <property type="nucleotide sequence ID" value="NC_024625.1"/>
</dbReference>
<proteinExistence type="predicted"/>
<accession>A0A068LL42</accession>
<organism evidence="2 3">
    <name type="scientific">Peridroma alphabaculovirus</name>
    <dbReference type="NCBI Taxonomy" id="1346829"/>
    <lineage>
        <taxon>Viruses</taxon>
        <taxon>Viruses incertae sedis</taxon>
        <taxon>Naldaviricetes</taxon>
        <taxon>Lefavirales</taxon>
        <taxon>Baculoviridae</taxon>
        <taxon>Alphabaculovirus</taxon>
    </lineage>
</organism>
<name>A0A068LL42_9ABAC</name>
<feature type="transmembrane region" description="Helical" evidence="1">
    <location>
        <begin position="6"/>
        <end position="28"/>
    </location>
</feature>
<keyword evidence="3" id="KW-1185">Reference proteome</keyword>
<keyword evidence="1" id="KW-0472">Membrane</keyword>
<dbReference type="Pfam" id="PF04798">
    <property type="entry name" value="Baculo_19"/>
    <property type="match status" value="1"/>
</dbReference>
<keyword evidence="1" id="KW-1133">Transmembrane helix</keyword>
<dbReference type="Proteomes" id="UP000203240">
    <property type="component" value="Segment"/>
</dbReference>
<gene>
    <name evidence="2" type="ORF">pesp079</name>
</gene>
<keyword evidence="1" id="KW-0812">Transmembrane</keyword>
<protein>
    <submittedName>
        <fullName evidence="2">Pif4</fullName>
    </submittedName>
</protein>
<evidence type="ECO:0000313" key="2">
    <source>
        <dbReference type="EMBL" id="AIE47868.1"/>
    </source>
</evidence>
<reference evidence="2 3" key="1">
    <citation type="journal article" date="2015" name="Genome Announc.">
        <title>A Distinct Group II Alphabaculovirus Isolated from a Peridroma Species.</title>
        <authorList>
            <person name="Rohrmann G.F."/>
            <person name="Erlandson M.A."/>
            <person name="Theilmann D.A."/>
        </authorList>
    </citation>
    <scope>NUCLEOTIDE SEQUENCE [LARGE SCALE GENOMIC DNA]</scope>
    <source>
        <strain evidence="2">GR_167</strain>
    </source>
</reference>
<evidence type="ECO:0000256" key="1">
    <source>
        <dbReference type="SAM" id="Phobius"/>
    </source>
</evidence>